<sequence length="679" mass="76629">MTDTESETVSSSSYNPESKDVSSDDETEAEGNELEDTSTERSRRRSLNLTAIQADTECDDSEMTIPDSRDRRKNNFCLFCQKFQTTIVRHLETVHANEIEVQKFAFLPKRNPERRKIIDKLRKDGNFQYNTNATLNKEELIVCRRPSAQRGKTAADFLACAQCHGFFSKNHKRHHIRECMSNKHIKNTRTAGILSRTITCRIHPCATLTLKRVVFPVMRDDLITRLIRYDELVMTYASKMCAKYRQHYQHDMIRHRMRLLGRFFLAIKRIDKNIESLETVYDPKLYDNCISAIQVLAEFDIDTNTFKKPSTGSTLGTLLKQTGQVLRSLCIKRGDHNKQVKVENFLKLYEEDFGPKLHFFRYNYLIEGEIEHILMEDINNMESVTKETQTELYKALNATERRAATKYVRFTIRGKLGVPEKNPFLFGIPCVDKTRHKWLRACVLMRKYSSLSGAKLPNTLRGTMLRKHIATKCISLNLSDNQVIDLANFMGHHDKIHRSHYRQSILTKNLGISCLLEHAQGDDASSDEESTPEPEVENQDAEYENDNAGACEEITNFSLASNSISYNENERTKHVEQDLDDDDDENIGTDKRRGVTTVRPAAANFGEVGGLGSVKSTHTTSTWCPLGPLAASAVKGANGVSGALGNPGAGAGMVVKQATPASLSDDCGARLVDHQASGA</sequence>
<dbReference type="EMBL" id="KQ435070">
    <property type="protein sequence ID" value="KZC14393.1"/>
    <property type="molecule type" value="Genomic_DNA"/>
</dbReference>
<dbReference type="PANTHER" id="PTHR33480">
    <property type="entry name" value="SET DOMAIN-CONTAINING PROTEIN-RELATED"/>
    <property type="match status" value="1"/>
</dbReference>
<keyword evidence="3" id="KW-1185">Reference proteome</keyword>
<feature type="compositionally biased region" description="Acidic residues" evidence="1">
    <location>
        <begin position="578"/>
        <end position="587"/>
    </location>
</feature>
<dbReference type="OrthoDB" id="7701215at2759"/>
<feature type="compositionally biased region" description="Acidic residues" evidence="1">
    <location>
        <begin position="524"/>
        <end position="541"/>
    </location>
</feature>
<protein>
    <submittedName>
        <fullName evidence="2">Uncharacterized protein</fullName>
    </submittedName>
</protein>
<gene>
    <name evidence="2" type="ORF">WN55_07033</name>
</gene>
<organism evidence="2 3">
    <name type="scientific">Dufourea novaeangliae</name>
    <name type="common">Sweat bee</name>
    <dbReference type="NCBI Taxonomy" id="178035"/>
    <lineage>
        <taxon>Eukaryota</taxon>
        <taxon>Metazoa</taxon>
        <taxon>Ecdysozoa</taxon>
        <taxon>Arthropoda</taxon>
        <taxon>Hexapoda</taxon>
        <taxon>Insecta</taxon>
        <taxon>Pterygota</taxon>
        <taxon>Neoptera</taxon>
        <taxon>Endopterygota</taxon>
        <taxon>Hymenoptera</taxon>
        <taxon>Apocrita</taxon>
        <taxon>Aculeata</taxon>
        <taxon>Apoidea</taxon>
        <taxon>Anthophila</taxon>
        <taxon>Halictidae</taxon>
        <taxon>Rophitinae</taxon>
        <taxon>Dufourea</taxon>
    </lineage>
</organism>
<evidence type="ECO:0000256" key="1">
    <source>
        <dbReference type="SAM" id="MobiDB-lite"/>
    </source>
</evidence>
<feature type="compositionally biased region" description="Acidic residues" evidence="1">
    <location>
        <begin position="23"/>
        <end position="37"/>
    </location>
</feature>
<dbReference type="Proteomes" id="UP000076502">
    <property type="component" value="Unassembled WGS sequence"/>
</dbReference>
<feature type="compositionally biased region" description="Low complexity" evidence="1">
    <location>
        <begin position="7"/>
        <end position="16"/>
    </location>
</feature>
<feature type="region of interest" description="Disordered" evidence="1">
    <location>
        <begin position="1"/>
        <end position="48"/>
    </location>
</feature>
<evidence type="ECO:0000313" key="2">
    <source>
        <dbReference type="EMBL" id="KZC14393.1"/>
    </source>
</evidence>
<dbReference type="STRING" id="178035.A0A154PR95"/>
<accession>A0A154PR95</accession>
<reference evidence="2 3" key="1">
    <citation type="submission" date="2015-07" db="EMBL/GenBank/DDBJ databases">
        <title>The genome of Dufourea novaeangliae.</title>
        <authorList>
            <person name="Pan H."/>
            <person name="Kapheim K."/>
        </authorList>
    </citation>
    <scope>NUCLEOTIDE SEQUENCE [LARGE SCALE GENOMIC DNA]</scope>
    <source>
        <strain evidence="2">0120121106</strain>
        <tissue evidence="2">Whole body</tissue>
    </source>
</reference>
<dbReference type="AlphaFoldDB" id="A0A154PR95"/>
<feature type="region of interest" description="Disordered" evidence="1">
    <location>
        <begin position="521"/>
        <end position="541"/>
    </location>
</feature>
<dbReference type="PANTHER" id="PTHR33480:SF1">
    <property type="entry name" value="TYR RECOMBINASE DOMAIN-CONTAINING PROTEIN"/>
    <property type="match status" value="1"/>
</dbReference>
<evidence type="ECO:0000313" key="3">
    <source>
        <dbReference type="Proteomes" id="UP000076502"/>
    </source>
</evidence>
<name>A0A154PR95_DUFNO</name>
<feature type="region of interest" description="Disordered" evidence="1">
    <location>
        <begin position="570"/>
        <end position="590"/>
    </location>
</feature>
<proteinExistence type="predicted"/>